<keyword evidence="2" id="KW-0732">Signal</keyword>
<dbReference type="PROSITE" id="PS51257">
    <property type="entry name" value="PROKAR_LIPOPROTEIN"/>
    <property type="match status" value="1"/>
</dbReference>
<keyword evidence="4" id="KW-1185">Reference proteome</keyword>
<gene>
    <name evidence="3" type="ORF">BDV36DRAFT_269984</name>
</gene>
<feature type="chain" id="PRO_5046496166" description="Secreted protein" evidence="2">
    <location>
        <begin position="20"/>
        <end position="88"/>
    </location>
</feature>
<evidence type="ECO:0000313" key="4">
    <source>
        <dbReference type="Proteomes" id="UP000325395"/>
    </source>
</evidence>
<accession>A0ABQ6W704</accession>
<feature type="signal peptide" evidence="2">
    <location>
        <begin position="1"/>
        <end position="19"/>
    </location>
</feature>
<dbReference type="Proteomes" id="UP000325395">
    <property type="component" value="Unassembled WGS sequence"/>
</dbReference>
<reference evidence="3 4" key="1">
    <citation type="submission" date="2019-04" db="EMBL/GenBank/DDBJ databases">
        <authorList>
            <consortium name="DOE Joint Genome Institute"/>
            <person name="Mondo S."/>
            <person name="Kjaerbolling I."/>
            <person name="Vesth T."/>
            <person name="Frisvad J.C."/>
            <person name="Nybo J.L."/>
            <person name="Theobald S."/>
            <person name="Kildgaard S."/>
            <person name="Isbrandt T."/>
            <person name="Kuo A."/>
            <person name="Sato A."/>
            <person name="Lyhne E.K."/>
            <person name="Kogle M.E."/>
            <person name="Wiebenga A."/>
            <person name="Kun R.S."/>
            <person name="Lubbers R.J."/>
            <person name="Makela M.R."/>
            <person name="Barry K."/>
            <person name="Chovatia M."/>
            <person name="Clum A."/>
            <person name="Daum C."/>
            <person name="Haridas S."/>
            <person name="He G."/>
            <person name="LaButti K."/>
            <person name="Lipzen A."/>
            <person name="Riley R."/>
            <person name="Salamov A."/>
            <person name="Simmons B.A."/>
            <person name="Magnuson J.K."/>
            <person name="Henrissat B."/>
            <person name="Mortensen U.H."/>
            <person name="Larsen T.O."/>
            <person name="Devries R.P."/>
            <person name="Grigoriev I.V."/>
            <person name="Machida M."/>
            <person name="Baker S.E."/>
            <person name="Andersen M.R."/>
            <person name="Cantor M.N."/>
            <person name="Hua S.X."/>
        </authorList>
    </citation>
    <scope>NUCLEOTIDE SEQUENCE [LARGE SCALE GENOMIC DNA]</scope>
    <source>
        <strain evidence="3 4">CBS 117616</strain>
    </source>
</reference>
<proteinExistence type="predicted"/>
<feature type="compositionally biased region" description="Polar residues" evidence="1">
    <location>
        <begin position="67"/>
        <end position="77"/>
    </location>
</feature>
<dbReference type="EMBL" id="ML735820">
    <property type="protein sequence ID" value="KAE8412898.1"/>
    <property type="molecule type" value="Genomic_DNA"/>
</dbReference>
<evidence type="ECO:0000313" key="3">
    <source>
        <dbReference type="EMBL" id="KAE8412898.1"/>
    </source>
</evidence>
<feature type="compositionally biased region" description="Basic residues" evidence="1">
    <location>
        <begin position="78"/>
        <end position="88"/>
    </location>
</feature>
<feature type="region of interest" description="Disordered" evidence="1">
    <location>
        <begin position="64"/>
        <end position="88"/>
    </location>
</feature>
<protein>
    <recommendedName>
        <fullName evidence="5">Secreted protein</fullName>
    </recommendedName>
</protein>
<evidence type="ECO:0008006" key="5">
    <source>
        <dbReference type="Google" id="ProtNLM"/>
    </source>
</evidence>
<evidence type="ECO:0000256" key="2">
    <source>
        <dbReference type="SAM" id="SignalP"/>
    </source>
</evidence>
<sequence length="88" mass="10335">MKQHLHVLFLGQIIQPFLGGCHSISPDCDMTIALSLNNDVLCITQRMKSELYYQNHRRRDKVIGPNPQYSFMQSSRQGRSRFPTRWKI</sequence>
<evidence type="ECO:0000256" key="1">
    <source>
        <dbReference type="SAM" id="MobiDB-lite"/>
    </source>
</evidence>
<organism evidence="3 4">
    <name type="scientific">Aspergillus pseudocaelatus</name>
    <dbReference type="NCBI Taxonomy" id="1825620"/>
    <lineage>
        <taxon>Eukaryota</taxon>
        <taxon>Fungi</taxon>
        <taxon>Dikarya</taxon>
        <taxon>Ascomycota</taxon>
        <taxon>Pezizomycotina</taxon>
        <taxon>Eurotiomycetes</taxon>
        <taxon>Eurotiomycetidae</taxon>
        <taxon>Eurotiales</taxon>
        <taxon>Aspergillaceae</taxon>
        <taxon>Aspergillus</taxon>
        <taxon>Aspergillus subgen. Circumdati</taxon>
    </lineage>
</organism>
<name>A0ABQ6W704_9EURO</name>